<dbReference type="OrthoDB" id="7659281at2"/>
<dbReference type="KEGG" id="palw:PSAL_004920"/>
<gene>
    <name evidence="1" type="ORF">PSAL_004920</name>
</gene>
<dbReference type="Proteomes" id="UP000283786">
    <property type="component" value="Chromosome"/>
</dbReference>
<dbReference type="EMBL" id="CP060436">
    <property type="protein sequence ID" value="QPM89277.1"/>
    <property type="molecule type" value="Genomic_DNA"/>
</dbReference>
<protein>
    <submittedName>
        <fullName evidence="1">Uncharacterized protein</fullName>
    </submittedName>
</protein>
<proteinExistence type="predicted"/>
<accession>A0A418SFA2</accession>
<evidence type="ECO:0000313" key="2">
    <source>
        <dbReference type="Proteomes" id="UP000283786"/>
    </source>
</evidence>
<dbReference type="RefSeq" id="WP_147407635.1">
    <property type="nucleotide sequence ID" value="NZ_CP060436.1"/>
</dbReference>
<name>A0A418SFA2_9RHOB</name>
<keyword evidence="2" id="KW-1185">Reference proteome</keyword>
<evidence type="ECO:0000313" key="1">
    <source>
        <dbReference type="EMBL" id="QPM89277.1"/>
    </source>
</evidence>
<reference evidence="1 2" key="1">
    <citation type="submission" date="2020-08" db="EMBL/GenBank/DDBJ databases">
        <title>Genome sequence of Rhodobacteraceae bacterium Lw-13e.</title>
        <authorList>
            <person name="Poehlein A."/>
            <person name="Wolter L."/>
            <person name="Daniel R."/>
            <person name="Brinkhoff T."/>
        </authorList>
    </citation>
    <scope>NUCLEOTIDE SEQUENCE [LARGE SCALE GENOMIC DNA]</scope>
    <source>
        <strain evidence="1 2">Lw-13e</strain>
    </source>
</reference>
<dbReference type="AlphaFoldDB" id="A0A418SFA2"/>
<sequence>MSGMPIFDTRAVTRTGLLSGRVRPVAIAALLGLALLPGCEALRRDRGVPAFDGVVFGAKVSSDATNPENFTIAINKPQRTLAGASEAGRYEATKYCIQTFGSSEMTWYQGPDQSRTQPVFADDGDLLLSGACKGW</sequence>
<organism evidence="1 2">
    <name type="scientific">Pseudooceanicola algae</name>
    <dbReference type="NCBI Taxonomy" id="1537215"/>
    <lineage>
        <taxon>Bacteria</taxon>
        <taxon>Pseudomonadati</taxon>
        <taxon>Pseudomonadota</taxon>
        <taxon>Alphaproteobacteria</taxon>
        <taxon>Rhodobacterales</taxon>
        <taxon>Paracoccaceae</taxon>
        <taxon>Pseudooceanicola</taxon>
    </lineage>
</organism>